<evidence type="ECO:0000313" key="2">
    <source>
        <dbReference type="Proteomes" id="UP001596058"/>
    </source>
</evidence>
<sequence>PQILSNPALTGMPRSKLDRLTVDLRALDQQRPRIKSGRPPTVAFTDQVLLTVLHQRLGLAVEPLAVLFATSRTTAYRTTCSISALFNQSGTHITPAPTPPGLLRLLHARVLAEDTKAANKIKPAC</sequence>
<gene>
    <name evidence="1" type="ORF">ACFPZ3_33195</name>
</gene>
<accession>A0ABW1CUW7</accession>
<dbReference type="EMBL" id="JBHSPA010000039">
    <property type="protein sequence ID" value="MFC5828750.1"/>
    <property type="molecule type" value="Genomic_DNA"/>
</dbReference>
<evidence type="ECO:0000313" key="1">
    <source>
        <dbReference type="EMBL" id="MFC5828750.1"/>
    </source>
</evidence>
<keyword evidence="2" id="KW-1185">Reference proteome</keyword>
<protein>
    <submittedName>
        <fullName evidence="1">ISAzo13 family transposase</fullName>
    </submittedName>
</protein>
<organism evidence="1 2">
    <name type="scientific">Nonomuraea insulae</name>
    <dbReference type="NCBI Taxonomy" id="1616787"/>
    <lineage>
        <taxon>Bacteria</taxon>
        <taxon>Bacillati</taxon>
        <taxon>Actinomycetota</taxon>
        <taxon>Actinomycetes</taxon>
        <taxon>Streptosporangiales</taxon>
        <taxon>Streptosporangiaceae</taxon>
        <taxon>Nonomuraea</taxon>
    </lineage>
</organism>
<proteinExistence type="predicted"/>
<name>A0ABW1CUW7_9ACTN</name>
<comment type="caution">
    <text evidence="1">The sequence shown here is derived from an EMBL/GenBank/DDBJ whole genome shotgun (WGS) entry which is preliminary data.</text>
</comment>
<dbReference type="Proteomes" id="UP001596058">
    <property type="component" value="Unassembled WGS sequence"/>
</dbReference>
<feature type="non-terminal residue" evidence="1">
    <location>
        <position position="1"/>
    </location>
</feature>
<reference evidence="2" key="1">
    <citation type="journal article" date="2019" name="Int. J. Syst. Evol. Microbiol.">
        <title>The Global Catalogue of Microorganisms (GCM) 10K type strain sequencing project: providing services to taxonomists for standard genome sequencing and annotation.</title>
        <authorList>
            <consortium name="The Broad Institute Genomics Platform"/>
            <consortium name="The Broad Institute Genome Sequencing Center for Infectious Disease"/>
            <person name="Wu L."/>
            <person name="Ma J."/>
        </authorList>
    </citation>
    <scope>NUCLEOTIDE SEQUENCE [LARGE SCALE GENOMIC DNA]</scope>
    <source>
        <strain evidence="2">CCUG 53903</strain>
    </source>
</reference>